<dbReference type="Proteomes" id="UP000094526">
    <property type="component" value="Unassembled WGS sequence"/>
</dbReference>
<accession>A0A1C1D106</accession>
<dbReference type="EMBL" id="LGRB01000004">
    <property type="protein sequence ID" value="OCT54427.1"/>
    <property type="molecule type" value="Genomic_DNA"/>
</dbReference>
<sequence length="93" mass="10451">MANRLFETDESILQLRVEAHFDSVYHSAAGIGIGNLLNSAKSPLRLHTLENLLNSFKVHLLSKRSLAQTMWRSISKSNVADTAYTVEVELPQR</sequence>
<evidence type="ECO:0000313" key="2">
    <source>
        <dbReference type="Proteomes" id="UP000094526"/>
    </source>
</evidence>
<proteinExistence type="predicted"/>
<name>A0A1C1D106_9EURO</name>
<reference evidence="2" key="1">
    <citation type="submission" date="2015-07" db="EMBL/GenBank/DDBJ databases">
        <authorList>
            <person name="Teixeira M.M."/>
            <person name="Souza R.C."/>
            <person name="Almeida L.G."/>
            <person name="Vicente V.A."/>
            <person name="de Hoog S."/>
            <person name="Bocca A.L."/>
            <person name="de Almeida S.R."/>
            <person name="Vasconcelos A.T."/>
            <person name="Felipe M.S."/>
        </authorList>
    </citation>
    <scope>NUCLEOTIDE SEQUENCE [LARGE SCALE GENOMIC DNA]</scope>
    <source>
        <strain evidence="2">KSF</strain>
    </source>
</reference>
<protein>
    <submittedName>
        <fullName evidence="1">Uncharacterized protein</fullName>
    </submittedName>
</protein>
<comment type="caution">
    <text evidence="1">The sequence shown here is derived from an EMBL/GenBank/DDBJ whole genome shotgun (WGS) entry which is preliminary data.</text>
</comment>
<gene>
    <name evidence="1" type="ORF">CLCR_01010</name>
</gene>
<evidence type="ECO:0000313" key="1">
    <source>
        <dbReference type="EMBL" id="OCT54427.1"/>
    </source>
</evidence>
<keyword evidence="2" id="KW-1185">Reference proteome</keyword>
<dbReference type="AlphaFoldDB" id="A0A1C1D106"/>
<organism evidence="1 2">
    <name type="scientific">Cladophialophora carrionii</name>
    <dbReference type="NCBI Taxonomy" id="86049"/>
    <lineage>
        <taxon>Eukaryota</taxon>
        <taxon>Fungi</taxon>
        <taxon>Dikarya</taxon>
        <taxon>Ascomycota</taxon>
        <taxon>Pezizomycotina</taxon>
        <taxon>Eurotiomycetes</taxon>
        <taxon>Chaetothyriomycetidae</taxon>
        <taxon>Chaetothyriales</taxon>
        <taxon>Herpotrichiellaceae</taxon>
        <taxon>Cladophialophora</taxon>
    </lineage>
</organism>
<dbReference type="VEuPathDB" id="FungiDB:CLCR_01010"/>